<protein>
    <submittedName>
        <fullName evidence="2">Uncharacterized protein</fullName>
    </submittedName>
</protein>
<accession>A0AA40ET44</accession>
<sequence length="268" mass="31391">MPQDDLYYGMSQDDLYYYFRHSSVDILSPSDFLYLYMDRELIKDGEIITRFRLHKTCHDISDLKTLDELNPLDEDFDTIPSKLISIEALLYIRFLPVTAIKLWNRWVKICKSSGRRPWCDVDSQPCDGLFLDMIMRHMERQPVSNWETYLDACGLDVSSVEAFLSDANLPQSAQAEEFPFETRRFWAQYFVTEKYSDLQHIHRTSILRTCAIDKRETERKNAGKAKGLEEQDSDDECSTDENSEDEDTDGPEEDCSDRDNLEYSDSEE</sequence>
<name>A0AA40ET44_9PEZI</name>
<dbReference type="AlphaFoldDB" id="A0AA40ET44"/>
<evidence type="ECO:0000313" key="2">
    <source>
        <dbReference type="EMBL" id="KAK0745041.1"/>
    </source>
</evidence>
<organism evidence="2 3">
    <name type="scientific">Apiosordaria backusii</name>
    <dbReference type="NCBI Taxonomy" id="314023"/>
    <lineage>
        <taxon>Eukaryota</taxon>
        <taxon>Fungi</taxon>
        <taxon>Dikarya</taxon>
        <taxon>Ascomycota</taxon>
        <taxon>Pezizomycotina</taxon>
        <taxon>Sordariomycetes</taxon>
        <taxon>Sordariomycetidae</taxon>
        <taxon>Sordariales</taxon>
        <taxon>Lasiosphaeriaceae</taxon>
        <taxon>Apiosordaria</taxon>
    </lineage>
</organism>
<feature type="compositionally biased region" description="Acidic residues" evidence="1">
    <location>
        <begin position="230"/>
        <end position="268"/>
    </location>
</feature>
<proteinExistence type="predicted"/>
<reference evidence="2" key="1">
    <citation type="submission" date="2023-06" db="EMBL/GenBank/DDBJ databases">
        <title>Genome-scale phylogeny and comparative genomics of the fungal order Sordariales.</title>
        <authorList>
            <consortium name="Lawrence Berkeley National Laboratory"/>
            <person name="Hensen N."/>
            <person name="Bonometti L."/>
            <person name="Westerberg I."/>
            <person name="Brannstrom I.O."/>
            <person name="Guillou S."/>
            <person name="Cros-Aarteil S."/>
            <person name="Calhoun S."/>
            <person name="Haridas S."/>
            <person name="Kuo A."/>
            <person name="Mondo S."/>
            <person name="Pangilinan J."/>
            <person name="Riley R."/>
            <person name="Labutti K."/>
            <person name="Andreopoulos B."/>
            <person name="Lipzen A."/>
            <person name="Chen C."/>
            <person name="Yanf M."/>
            <person name="Daum C."/>
            <person name="Ng V."/>
            <person name="Clum A."/>
            <person name="Steindorff A."/>
            <person name="Ohm R."/>
            <person name="Martin F."/>
            <person name="Silar P."/>
            <person name="Natvig D."/>
            <person name="Lalanne C."/>
            <person name="Gautier V."/>
            <person name="Ament-Velasquez S.L."/>
            <person name="Kruys A."/>
            <person name="Hutchinson M.I."/>
            <person name="Powell A.J."/>
            <person name="Barry K."/>
            <person name="Miller A.N."/>
            <person name="Grigoriev I.V."/>
            <person name="Debuchy R."/>
            <person name="Gladieux P."/>
            <person name="Thoren M.H."/>
            <person name="Johannesson H."/>
        </authorList>
    </citation>
    <scope>NUCLEOTIDE SEQUENCE</scope>
    <source>
        <strain evidence="2">CBS 540.89</strain>
    </source>
</reference>
<evidence type="ECO:0000313" key="3">
    <source>
        <dbReference type="Proteomes" id="UP001172159"/>
    </source>
</evidence>
<keyword evidence="3" id="KW-1185">Reference proteome</keyword>
<evidence type="ECO:0000256" key="1">
    <source>
        <dbReference type="SAM" id="MobiDB-lite"/>
    </source>
</evidence>
<comment type="caution">
    <text evidence="2">The sequence shown here is derived from an EMBL/GenBank/DDBJ whole genome shotgun (WGS) entry which is preliminary data.</text>
</comment>
<feature type="compositionally biased region" description="Basic and acidic residues" evidence="1">
    <location>
        <begin position="218"/>
        <end position="229"/>
    </location>
</feature>
<dbReference type="EMBL" id="JAUKTV010000002">
    <property type="protein sequence ID" value="KAK0745041.1"/>
    <property type="molecule type" value="Genomic_DNA"/>
</dbReference>
<dbReference type="Proteomes" id="UP001172159">
    <property type="component" value="Unassembled WGS sequence"/>
</dbReference>
<gene>
    <name evidence="2" type="ORF">B0T21DRAFT_358894</name>
</gene>
<feature type="region of interest" description="Disordered" evidence="1">
    <location>
        <begin position="218"/>
        <end position="268"/>
    </location>
</feature>